<evidence type="ECO:0000256" key="1">
    <source>
        <dbReference type="ARBA" id="ARBA00010641"/>
    </source>
</evidence>
<dbReference type="Gene3D" id="1.10.10.10">
    <property type="entry name" value="Winged helix-like DNA-binding domain superfamily/Winged helix DNA-binding domain"/>
    <property type="match status" value="1"/>
</dbReference>
<dbReference type="InterPro" id="IPR013249">
    <property type="entry name" value="RNA_pol_sigma70_r4_t2"/>
</dbReference>
<evidence type="ECO:0000313" key="8">
    <source>
        <dbReference type="Proteomes" id="UP000600214"/>
    </source>
</evidence>
<comment type="caution">
    <text evidence="7">The sequence shown here is derived from an EMBL/GenBank/DDBJ whole genome shotgun (WGS) entry which is preliminary data.</text>
</comment>
<dbReference type="Pfam" id="PF08281">
    <property type="entry name" value="Sigma70_r4_2"/>
    <property type="match status" value="1"/>
</dbReference>
<dbReference type="PANTHER" id="PTHR43133:SF51">
    <property type="entry name" value="RNA POLYMERASE SIGMA FACTOR"/>
    <property type="match status" value="1"/>
</dbReference>
<evidence type="ECO:0000256" key="4">
    <source>
        <dbReference type="ARBA" id="ARBA00023163"/>
    </source>
</evidence>
<keyword evidence="8" id="KW-1185">Reference proteome</keyword>
<dbReference type="Proteomes" id="UP000600214">
    <property type="component" value="Unassembled WGS sequence"/>
</dbReference>
<sequence length="201" mass="23079">MDQKEPHSPTDRILVERVLGGNTRAFGIIIKNTEGLVGQILFRMISNREERADIAQDIYLKVFQKLGSFRFQSKLSTWIARIAYNTCVNQLEKNKTLATANYYEIPIENDGENQANRPEFADPGDLEENLMGAEFNGLLQLEIERLPAIYKLLVTLYHHQELSYSEIAQIVALPEGTVKSYLFRARKMLREQLQAIYNKGL</sequence>
<dbReference type="CDD" id="cd06171">
    <property type="entry name" value="Sigma70_r4"/>
    <property type="match status" value="1"/>
</dbReference>
<dbReference type="SUPFAM" id="SSF88659">
    <property type="entry name" value="Sigma3 and sigma4 domains of RNA polymerase sigma factors"/>
    <property type="match status" value="1"/>
</dbReference>
<protein>
    <submittedName>
        <fullName evidence="7">RNA polymerase sigma factor</fullName>
    </submittedName>
</protein>
<evidence type="ECO:0000256" key="2">
    <source>
        <dbReference type="ARBA" id="ARBA00023015"/>
    </source>
</evidence>
<dbReference type="RefSeq" id="WP_188931634.1">
    <property type="nucleotide sequence ID" value="NZ_BMIA01000001.1"/>
</dbReference>
<accession>A0ABQ1YNJ1</accession>
<dbReference type="InterPro" id="IPR014284">
    <property type="entry name" value="RNA_pol_sigma-70_dom"/>
</dbReference>
<evidence type="ECO:0000256" key="3">
    <source>
        <dbReference type="ARBA" id="ARBA00023082"/>
    </source>
</evidence>
<keyword evidence="4" id="KW-0804">Transcription</keyword>
<dbReference type="PANTHER" id="PTHR43133">
    <property type="entry name" value="RNA POLYMERASE ECF-TYPE SIGMA FACTO"/>
    <property type="match status" value="1"/>
</dbReference>
<feature type="domain" description="RNA polymerase sigma-70 region 2" evidence="5">
    <location>
        <begin position="34"/>
        <end position="95"/>
    </location>
</feature>
<dbReference type="Pfam" id="PF04542">
    <property type="entry name" value="Sigma70_r2"/>
    <property type="match status" value="1"/>
</dbReference>
<evidence type="ECO:0000259" key="5">
    <source>
        <dbReference type="Pfam" id="PF04542"/>
    </source>
</evidence>
<name>A0ABQ1YNJ1_9BACT</name>
<keyword evidence="3" id="KW-0731">Sigma factor</keyword>
<organism evidence="7 8">
    <name type="scientific">Dyadobacter endophyticus</name>
    <dbReference type="NCBI Taxonomy" id="1749036"/>
    <lineage>
        <taxon>Bacteria</taxon>
        <taxon>Pseudomonadati</taxon>
        <taxon>Bacteroidota</taxon>
        <taxon>Cytophagia</taxon>
        <taxon>Cytophagales</taxon>
        <taxon>Spirosomataceae</taxon>
        <taxon>Dyadobacter</taxon>
    </lineage>
</organism>
<evidence type="ECO:0000259" key="6">
    <source>
        <dbReference type="Pfam" id="PF08281"/>
    </source>
</evidence>
<dbReference type="SUPFAM" id="SSF88946">
    <property type="entry name" value="Sigma2 domain of RNA polymerase sigma factors"/>
    <property type="match status" value="1"/>
</dbReference>
<proteinExistence type="inferred from homology"/>
<dbReference type="EMBL" id="BMIA01000001">
    <property type="protein sequence ID" value="GGH32527.1"/>
    <property type="molecule type" value="Genomic_DNA"/>
</dbReference>
<evidence type="ECO:0000313" key="7">
    <source>
        <dbReference type="EMBL" id="GGH32527.1"/>
    </source>
</evidence>
<dbReference type="Gene3D" id="1.10.1740.10">
    <property type="match status" value="1"/>
</dbReference>
<comment type="similarity">
    <text evidence="1">Belongs to the sigma-70 factor family. ECF subfamily.</text>
</comment>
<dbReference type="InterPro" id="IPR039425">
    <property type="entry name" value="RNA_pol_sigma-70-like"/>
</dbReference>
<dbReference type="InterPro" id="IPR036388">
    <property type="entry name" value="WH-like_DNA-bd_sf"/>
</dbReference>
<keyword evidence="2" id="KW-0805">Transcription regulation</keyword>
<dbReference type="InterPro" id="IPR013324">
    <property type="entry name" value="RNA_pol_sigma_r3/r4-like"/>
</dbReference>
<dbReference type="InterPro" id="IPR007627">
    <property type="entry name" value="RNA_pol_sigma70_r2"/>
</dbReference>
<gene>
    <name evidence="7" type="ORF">GCM10007423_22100</name>
</gene>
<feature type="domain" description="RNA polymerase sigma factor 70 region 4 type 2" evidence="6">
    <location>
        <begin position="139"/>
        <end position="189"/>
    </location>
</feature>
<dbReference type="InterPro" id="IPR013325">
    <property type="entry name" value="RNA_pol_sigma_r2"/>
</dbReference>
<dbReference type="NCBIfam" id="TIGR02937">
    <property type="entry name" value="sigma70-ECF"/>
    <property type="match status" value="1"/>
</dbReference>
<reference evidence="8" key="1">
    <citation type="journal article" date="2019" name="Int. J. Syst. Evol. Microbiol.">
        <title>The Global Catalogue of Microorganisms (GCM) 10K type strain sequencing project: providing services to taxonomists for standard genome sequencing and annotation.</title>
        <authorList>
            <consortium name="The Broad Institute Genomics Platform"/>
            <consortium name="The Broad Institute Genome Sequencing Center for Infectious Disease"/>
            <person name="Wu L."/>
            <person name="Ma J."/>
        </authorList>
    </citation>
    <scope>NUCLEOTIDE SEQUENCE [LARGE SCALE GENOMIC DNA]</scope>
    <source>
        <strain evidence="8">CGMCC 1.15288</strain>
    </source>
</reference>